<dbReference type="AlphaFoldDB" id="A0A0N9HV60"/>
<dbReference type="Proteomes" id="UP000063699">
    <property type="component" value="Chromosome"/>
</dbReference>
<dbReference type="KEGG" id="kphy:AOZ06_01575"/>
<protein>
    <submittedName>
        <fullName evidence="1">Uncharacterized protein</fullName>
    </submittedName>
</protein>
<accession>A0A0N9HV60</accession>
<organism evidence="1 2">
    <name type="scientific">Kibdelosporangium phytohabitans</name>
    <dbReference type="NCBI Taxonomy" id="860235"/>
    <lineage>
        <taxon>Bacteria</taxon>
        <taxon>Bacillati</taxon>
        <taxon>Actinomycetota</taxon>
        <taxon>Actinomycetes</taxon>
        <taxon>Pseudonocardiales</taxon>
        <taxon>Pseudonocardiaceae</taxon>
        <taxon>Kibdelosporangium</taxon>
    </lineage>
</organism>
<dbReference type="STRING" id="860235.AOZ06_01575"/>
<dbReference type="RefSeq" id="WP_054287767.1">
    <property type="nucleotide sequence ID" value="NZ_CP012752.1"/>
</dbReference>
<evidence type="ECO:0000313" key="1">
    <source>
        <dbReference type="EMBL" id="ALG05787.1"/>
    </source>
</evidence>
<evidence type="ECO:0000313" key="2">
    <source>
        <dbReference type="Proteomes" id="UP000063699"/>
    </source>
</evidence>
<gene>
    <name evidence="1" type="ORF">AOZ06_01575</name>
</gene>
<dbReference type="OrthoDB" id="3480397at2"/>
<name>A0A0N9HV60_9PSEU</name>
<sequence>MDALELLDVLTDLPIAAAIPVRAIARPDLRVLRRAPTGVVHTTPTTVTRLLVPVLTPILAVVHASRWQHGLADVSEFGAYLPRMLVLRELPGDDDDLLAAAAWYGIGVAIGSTTTWTTVLAPEPVPDWQPTVAWWRFCERVYRHLLAGGRDIRPTARGLSPKSPIDRHAH</sequence>
<keyword evidence="2" id="KW-1185">Reference proteome</keyword>
<reference evidence="1 2" key="1">
    <citation type="submission" date="2015-07" db="EMBL/GenBank/DDBJ databases">
        <title>Genome sequencing of Kibdelosporangium phytohabitans.</title>
        <authorList>
            <person name="Qin S."/>
            <person name="Xing K."/>
        </authorList>
    </citation>
    <scope>NUCLEOTIDE SEQUENCE [LARGE SCALE GENOMIC DNA]</scope>
    <source>
        <strain evidence="1 2">KLBMP1111</strain>
    </source>
</reference>
<proteinExistence type="predicted"/>
<dbReference type="EMBL" id="CP012752">
    <property type="protein sequence ID" value="ALG05787.1"/>
    <property type="molecule type" value="Genomic_DNA"/>
</dbReference>